<evidence type="ECO:0000313" key="2">
    <source>
        <dbReference type="EMBL" id="MDR6212833.1"/>
    </source>
</evidence>
<keyword evidence="1" id="KW-1133">Transmembrane helix</keyword>
<protein>
    <submittedName>
        <fullName evidence="2">Prepilin-type N-terminal cleavage/methylation domain-containing protein</fullName>
    </submittedName>
</protein>
<keyword evidence="1" id="KW-0472">Membrane</keyword>
<sequence>MDCSPQRAQWPRHAFRRHDKTTGFTLIEMMAVMVLLGLLSAIILPNFEKWFGNTERRVEVTTVTNRLHKLLTRAALLGADFELSEHTMSTPLADGAAALELPAGWRIAEDQKLLIRSSGLCDTQRLTLSSGQQTLTVEVEADTCEIKLVNAMASP</sequence>
<keyword evidence="3" id="KW-1185">Reference proteome</keyword>
<organism evidence="2 3">
    <name type="scientific">Paracidovorax wautersii</name>
    <dbReference type="NCBI Taxonomy" id="1177982"/>
    <lineage>
        <taxon>Bacteria</taxon>
        <taxon>Pseudomonadati</taxon>
        <taxon>Pseudomonadota</taxon>
        <taxon>Betaproteobacteria</taxon>
        <taxon>Burkholderiales</taxon>
        <taxon>Comamonadaceae</taxon>
        <taxon>Paracidovorax</taxon>
    </lineage>
</organism>
<dbReference type="Gene3D" id="3.30.700.10">
    <property type="entry name" value="Glycoprotein, Type 4 Pilin"/>
    <property type="match status" value="1"/>
</dbReference>
<dbReference type="EMBL" id="JAVIZX010000001">
    <property type="protein sequence ID" value="MDR6212833.1"/>
    <property type="molecule type" value="Genomic_DNA"/>
</dbReference>
<keyword evidence="1" id="KW-0812">Transmembrane</keyword>
<gene>
    <name evidence="2" type="ORF">QE399_000522</name>
</gene>
<accession>A0ABU1I8U2</accession>
<evidence type="ECO:0000313" key="3">
    <source>
        <dbReference type="Proteomes" id="UP001267710"/>
    </source>
</evidence>
<reference evidence="2 3" key="1">
    <citation type="submission" date="2023-08" db="EMBL/GenBank/DDBJ databases">
        <title>Functional and genomic diversity of the sorghum phyllosphere microbiome.</title>
        <authorList>
            <person name="Shade A."/>
        </authorList>
    </citation>
    <scope>NUCLEOTIDE SEQUENCE [LARGE SCALE GENOMIC DNA]</scope>
    <source>
        <strain evidence="2 3">SORGH_AS_0335</strain>
    </source>
</reference>
<dbReference type="Proteomes" id="UP001267710">
    <property type="component" value="Unassembled WGS sequence"/>
</dbReference>
<dbReference type="SUPFAM" id="SSF54523">
    <property type="entry name" value="Pili subunits"/>
    <property type="match status" value="1"/>
</dbReference>
<comment type="caution">
    <text evidence="2">The sequence shown here is derived from an EMBL/GenBank/DDBJ whole genome shotgun (WGS) entry which is preliminary data.</text>
</comment>
<dbReference type="NCBIfam" id="TIGR02532">
    <property type="entry name" value="IV_pilin_GFxxxE"/>
    <property type="match status" value="1"/>
</dbReference>
<name>A0ABU1I8U2_9BURK</name>
<proteinExistence type="predicted"/>
<dbReference type="RefSeq" id="WP_309825853.1">
    <property type="nucleotide sequence ID" value="NZ_JAVIZX010000001.1"/>
</dbReference>
<evidence type="ECO:0000256" key="1">
    <source>
        <dbReference type="SAM" id="Phobius"/>
    </source>
</evidence>
<dbReference type="InterPro" id="IPR012902">
    <property type="entry name" value="N_methyl_site"/>
</dbReference>
<dbReference type="Pfam" id="PF07963">
    <property type="entry name" value="N_methyl"/>
    <property type="match status" value="1"/>
</dbReference>
<dbReference type="PROSITE" id="PS00409">
    <property type="entry name" value="PROKAR_NTER_METHYL"/>
    <property type="match status" value="1"/>
</dbReference>
<feature type="transmembrane region" description="Helical" evidence="1">
    <location>
        <begin position="21"/>
        <end position="44"/>
    </location>
</feature>
<dbReference type="InterPro" id="IPR045584">
    <property type="entry name" value="Pilin-like"/>
</dbReference>